<dbReference type="Pfam" id="PF19054">
    <property type="entry name" value="DUF5753"/>
    <property type="match status" value="1"/>
</dbReference>
<evidence type="ECO:0000313" key="2">
    <source>
        <dbReference type="EMBL" id="MFC5290634.1"/>
    </source>
</evidence>
<sequence>MSDVTTGSTVPRPRELTELPNVTVQVVPFSCGLHLGVMSGPFVIMRFPTNGDGRDSEPPTVYVDGFTGDLYLDKPHEIDRYDRAFHDIRAVALNEGKSAARLEQAAKELYP</sequence>
<dbReference type="EMBL" id="JBHSKF010000018">
    <property type="protein sequence ID" value="MFC5290634.1"/>
    <property type="molecule type" value="Genomic_DNA"/>
</dbReference>
<comment type="caution">
    <text evidence="2">The sequence shown here is derived from an EMBL/GenBank/DDBJ whole genome shotgun (WGS) entry which is preliminary data.</text>
</comment>
<organism evidence="2 3">
    <name type="scientific">Actinokineospora guangxiensis</name>
    <dbReference type="NCBI Taxonomy" id="1490288"/>
    <lineage>
        <taxon>Bacteria</taxon>
        <taxon>Bacillati</taxon>
        <taxon>Actinomycetota</taxon>
        <taxon>Actinomycetes</taxon>
        <taxon>Pseudonocardiales</taxon>
        <taxon>Pseudonocardiaceae</taxon>
        <taxon>Actinokineospora</taxon>
    </lineage>
</organism>
<proteinExistence type="predicted"/>
<dbReference type="RefSeq" id="WP_378250532.1">
    <property type="nucleotide sequence ID" value="NZ_JBHSKF010000018.1"/>
</dbReference>
<dbReference type="InterPro" id="IPR043917">
    <property type="entry name" value="DUF5753"/>
</dbReference>
<reference evidence="3" key="1">
    <citation type="journal article" date="2019" name="Int. J. Syst. Evol. Microbiol.">
        <title>The Global Catalogue of Microorganisms (GCM) 10K type strain sequencing project: providing services to taxonomists for standard genome sequencing and annotation.</title>
        <authorList>
            <consortium name="The Broad Institute Genomics Platform"/>
            <consortium name="The Broad Institute Genome Sequencing Center for Infectious Disease"/>
            <person name="Wu L."/>
            <person name="Ma J."/>
        </authorList>
    </citation>
    <scope>NUCLEOTIDE SEQUENCE [LARGE SCALE GENOMIC DNA]</scope>
    <source>
        <strain evidence="3">CCUG 59778</strain>
    </source>
</reference>
<name>A0ABW0ETX6_9PSEU</name>
<dbReference type="Proteomes" id="UP001596157">
    <property type="component" value="Unassembled WGS sequence"/>
</dbReference>
<evidence type="ECO:0000313" key="3">
    <source>
        <dbReference type="Proteomes" id="UP001596157"/>
    </source>
</evidence>
<protein>
    <submittedName>
        <fullName evidence="2">Scr1 family TA system antitoxin-like transcriptional regulator</fullName>
    </submittedName>
</protein>
<evidence type="ECO:0000259" key="1">
    <source>
        <dbReference type="Pfam" id="PF19054"/>
    </source>
</evidence>
<feature type="domain" description="DUF5753" evidence="1">
    <location>
        <begin position="15"/>
        <end position="104"/>
    </location>
</feature>
<keyword evidence="3" id="KW-1185">Reference proteome</keyword>
<accession>A0ABW0ETX6</accession>
<gene>
    <name evidence="2" type="ORF">ACFPM7_26570</name>
</gene>